<dbReference type="SUPFAM" id="SSF54909">
    <property type="entry name" value="Dimeric alpha+beta barrel"/>
    <property type="match status" value="1"/>
</dbReference>
<comment type="caution">
    <text evidence="3">The sequence shown here is derived from an EMBL/GenBank/DDBJ whole genome shotgun (WGS) entry which is preliminary data.</text>
</comment>
<dbReference type="Gene3D" id="3.30.70.100">
    <property type="match status" value="1"/>
</dbReference>
<evidence type="ECO:0000313" key="4">
    <source>
        <dbReference type="Proteomes" id="UP000787472"/>
    </source>
</evidence>
<dbReference type="EMBL" id="JAAONZ010000005">
    <property type="protein sequence ID" value="NHO65618.1"/>
    <property type="molecule type" value="Genomic_DNA"/>
</dbReference>
<dbReference type="PANTHER" id="PTHR33178:SF10">
    <property type="entry name" value="STRESS-RESPONSE A_B BARREL DOMAIN-CONTAINING PROTEIN"/>
    <property type="match status" value="1"/>
</dbReference>
<proteinExistence type="predicted"/>
<comment type="subunit">
    <text evidence="1">Homodimer.</text>
</comment>
<organism evidence="3 4">
    <name type="scientific">Pseudomaricurvus hydrocarbonicus</name>
    <dbReference type="NCBI Taxonomy" id="1470433"/>
    <lineage>
        <taxon>Bacteria</taxon>
        <taxon>Pseudomonadati</taxon>
        <taxon>Pseudomonadota</taxon>
        <taxon>Gammaproteobacteria</taxon>
        <taxon>Cellvibrionales</taxon>
        <taxon>Cellvibrionaceae</taxon>
        <taxon>Pseudomaricurvus</taxon>
    </lineage>
</organism>
<sequence length="101" mass="12025">MILHTVAFKTKHKTGSREEREFLEAGMALANLPMVKNFECYKQTGRKNPFEFGFSMVFDSDQDYDAYNRHPEHVAFVENRWNTEVEDFIELDYTRHEISEI</sequence>
<dbReference type="InterPro" id="IPR013097">
    <property type="entry name" value="Dabb"/>
</dbReference>
<dbReference type="AlphaFoldDB" id="A0A9E5MLW0"/>
<evidence type="ECO:0000259" key="2">
    <source>
        <dbReference type="PROSITE" id="PS51502"/>
    </source>
</evidence>
<name>A0A9E5MLW0_9GAMM</name>
<feature type="domain" description="Stress-response A/B barrel" evidence="2">
    <location>
        <begin position="2"/>
        <end position="93"/>
    </location>
</feature>
<protein>
    <submittedName>
        <fullName evidence="3">Dabb family protein</fullName>
    </submittedName>
</protein>
<dbReference type="PROSITE" id="PS51502">
    <property type="entry name" value="S_R_A_B_BARREL"/>
    <property type="match status" value="1"/>
</dbReference>
<keyword evidence="4" id="KW-1185">Reference proteome</keyword>
<evidence type="ECO:0000256" key="1">
    <source>
        <dbReference type="ARBA" id="ARBA00011738"/>
    </source>
</evidence>
<accession>A0A9E5MLW0</accession>
<dbReference type="PANTHER" id="PTHR33178">
    <property type="match status" value="1"/>
</dbReference>
<dbReference type="Pfam" id="PF07876">
    <property type="entry name" value="Dabb"/>
    <property type="match status" value="1"/>
</dbReference>
<evidence type="ECO:0000313" key="3">
    <source>
        <dbReference type="EMBL" id="NHO65618.1"/>
    </source>
</evidence>
<gene>
    <name evidence="3" type="ORF">G8770_08705</name>
</gene>
<dbReference type="InterPro" id="IPR011008">
    <property type="entry name" value="Dimeric_a/b-barrel"/>
</dbReference>
<dbReference type="SMART" id="SM00886">
    <property type="entry name" value="Dabb"/>
    <property type="match status" value="1"/>
</dbReference>
<dbReference type="InterPro" id="IPR044662">
    <property type="entry name" value="HS1/DABB1-like"/>
</dbReference>
<dbReference type="Proteomes" id="UP000787472">
    <property type="component" value="Unassembled WGS sequence"/>
</dbReference>
<reference evidence="3" key="1">
    <citation type="submission" date="2020-03" db="EMBL/GenBank/DDBJ databases">
        <authorList>
            <person name="Guo F."/>
        </authorList>
    </citation>
    <scope>NUCLEOTIDE SEQUENCE</scope>
    <source>
        <strain evidence="3">JCM 30134</strain>
    </source>
</reference>